<dbReference type="KEGG" id="aplc:110978230"/>
<keyword evidence="4" id="KW-1015">Disulfide bond</keyword>
<keyword evidence="6" id="KW-0732">Signal</keyword>
<accession>A0A8B7Y8Q7</accession>
<dbReference type="InterPro" id="IPR001314">
    <property type="entry name" value="Peptidase_S1A"/>
</dbReference>
<dbReference type="InterPro" id="IPR009003">
    <property type="entry name" value="Peptidase_S1_PA"/>
</dbReference>
<evidence type="ECO:0000256" key="3">
    <source>
        <dbReference type="ARBA" id="ARBA00022825"/>
    </source>
</evidence>
<dbReference type="CDD" id="cd00190">
    <property type="entry name" value="Tryp_SPc"/>
    <property type="match status" value="1"/>
</dbReference>
<dbReference type="Proteomes" id="UP000694845">
    <property type="component" value="Unplaced"/>
</dbReference>
<keyword evidence="1 5" id="KW-0645">Protease</keyword>
<evidence type="ECO:0000256" key="4">
    <source>
        <dbReference type="ARBA" id="ARBA00023157"/>
    </source>
</evidence>
<feature type="domain" description="Peptidase S1" evidence="7">
    <location>
        <begin position="50"/>
        <end position="285"/>
    </location>
</feature>
<dbReference type="SMART" id="SM00020">
    <property type="entry name" value="Tryp_SPc"/>
    <property type="match status" value="1"/>
</dbReference>
<dbReference type="PROSITE" id="PS00135">
    <property type="entry name" value="TRYPSIN_SER"/>
    <property type="match status" value="1"/>
</dbReference>
<dbReference type="InterPro" id="IPR043504">
    <property type="entry name" value="Peptidase_S1_PA_chymotrypsin"/>
</dbReference>
<evidence type="ECO:0000256" key="6">
    <source>
        <dbReference type="SAM" id="SignalP"/>
    </source>
</evidence>
<evidence type="ECO:0000256" key="2">
    <source>
        <dbReference type="ARBA" id="ARBA00022801"/>
    </source>
</evidence>
<dbReference type="InterPro" id="IPR018114">
    <property type="entry name" value="TRYPSIN_HIS"/>
</dbReference>
<evidence type="ECO:0000313" key="8">
    <source>
        <dbReference type="Proteomes" id="UP000694845"/>
    </source>
</evidence>
<keyword evidence="3 5" id="KW-0720">Serine protease</keyword>
<dbReference type="FunFam" id="2.40.10.10:FF:000003">
    <property type="entry name" value="Transmembrane serine protease 3"/>
    <property type="match status" value="1"/>
</dbReference>
<dbReference type="GO" id="GO:0004252">
    <property type="term" value="F:serine-type endopeptidase activity"/>
    <property type="evidence" value="ECO:0007669"/>
    <property type="project" value="InterPro"/>
</dbReference>
<dbReference type="Pfam" id="PF00089">
    <property type="entry name" value="Trypsin"/>
    <property type="match status" value="1"/>
</dbReference>
<organism evidence="8 9">
    <name type="scientific">Acanthaster planci</name>
    <name type="common">Crown-of-thorns starfish</name>
    <dbReference type="NCBI Taxonomy" id="133434"/>
    <lineage>
        <taxon>Eukaryota</taxon>
        <taxon>Metazoa</taxon>
        <taxon>Echinodermata</taxon>
        <taxon>Eleutherozoa</taxon>
        <taxon>Asterozoa</taxon>
        <taxon>Asteroidea</taxon>
        <taxon>Valvatacea</taxon>
        <taxon>Valvatida</taxon>
        <taxon>Acanthasteridae</taxon>
        <taxon>Acanthaster</taxon>
    </lineage>
</organism>
<dbReference type="PROSITE" id="PS00134">
    <property type="entry name" value="TRYPSIN_HIS"/>
    <property type="match status" value="1"/>
</dbReference>
<evidence type="ECO:0000256" key="1">
    <source>
        <dbReference type="ARBA" id="ARBA00022670"/>
    </source>
</evidence>
<dbReference type="SUPFAM" id="SSF50494">
    <property type="entry name" value="Trypsin-like serine proteases"/>
    <property type="match status" value="1"/>
</dbReference>
<dbReference type="OrthoDB" id="10012881at2759"/>
<dbReference type="AlphaFoldDB" id="A0A8B7Y8Q7"/>
<dbReference type="Gene3D" id="2.40.10.10">
    <property type="entry name" value="Trypsin-like serine proteases"/>
    <property type="match status" value="1"/>
</dbReference>
<dbReference type="GO" id="GO:0006508">
    <property type="term" value="P:proteolysis"/>
    <property type="evidence" value="ECO:0007669"/>
    <property type="project" value="UniProtKB-KW"/>
</dbReference>
<dbReference type="InterPro" id="IPR033116">
    <property type="entry name" value="TRYPSIN_SER"/>
</dbReference>
<keyword evidence="2 5" id="KW-0378">Hydrolase</keyword>
<evidence type="ECO:0000256" key="5">
    <source>
        <dbReference type="RuleBase" id="RU363034"/>
    </source>
</evidence>
<gene>
    <name evidence="9" type="primary">LOC110978230</name>
</gene>
<evidence type="ECO:0000313" key="9">
    <source>
        <dbReference type="RefSeq" id="XP_022088740.1"/>
    </source>
</evidence>
<dbReference type="OMA" id="GWGDQET"/>
<dbReference type="PRINTS" id="PR00722">
    <property type="entry name" value="CHYMOTRYPSIN"/>
</dbReference>
<evidence type="ECO:0000259" key="7">
    <source>
        <dbReference type="PROSITE" id="PS50240"/>
    </source>
</evidence>
<feature type="signal peptide" evidence="6">
    <location>
        <begin position="1"/>
        <end position="16"/>
    </location>
</feature>
<sequence>MLKFVVLCALAASVYASESKQCFTLLPRKFTSKRLFHCGVQVIPPSLSKIVGGDEAVPGSWPWQVMLRKRYLGGDYQFCGGTLINDQWVVTAAHCFYNYGNINLYTAVAGAHDRDAIDDSQTSVSIAQVFLHESYDTRTLDNDIALLKLASPVTLSDSIIPACLPQREFAPGTECVVTGWGNQETIVDDSTLQQVVVPIISTTQCNRAAWYGGEITDNMICAGYAEGGKDSCQGDSGGPFVCAGSSGAYELVGVVSWGYGCADARNPGVYAKVLNYVDWINNIVSNN</sequence>
<proteinExistence type="predicted"/>
<dbReference type="RefSeq" id="XP_022088740.1">
    <property type="nucleotide sequence ID" value="XM_022233048.1"/>
</dbReference>
<reference evidence="9" key="1">
    <citation type="submission" date="2025-08" db="UniProtKB">
        <authorList>
            <consortium name="RefSeq"/>
        </authorList>
    </citation>
    <scope>IDENTIFICATION</scope>
</reference>
<dbReference type="PROSITE" id="PS50240">
    <property type="entry name" value="TRYPSIN_DOM"/>
    <property type="match status" value="1"/>
</dbReference>
<keyword evidence="8" id="KW-1185">Reference proteome</keyword>
<dbReference type="PANTHER" id="PTHR24252:SF7">
    <property type="entry name" value="HYALIN"/>
    <property type="match status" value="1"/>
</dbReference>
<dbReference type="InterPro" id="IPR001254">
    <property type="entry name" value="Trypsin_dom"/>
</dbReference>
<feature type="chain" id="PRO_5034494780" evidence="6">
    <location>
        <begin position="17"/>
        <end position="287"/>
    </location>
</feature>
<dbReference type="PANTHER" id="PTHR24252">
    <property type="entry name" value="ACROSIN-RELATED"/>
    <property type="match status" value="1"/>
</dbReference>
<protein>
    <submittedName>
        <fullName evidence="9">Trypsin-like</fullName>
    </submittedName>
</protein>
<name>A0A8B7Y8Q7_ACAPL</name>
<dbReference type="GeneID" id="110978230"/>